<proteinExistence type="predicted"/>
<evidence type="ECO:0000313" key="1">
    <source>
        <dbReference type="EMBL" id="EMS58999.1"/>
    </source>
</evidence>
<organism evidence="1">
    <name type="scientific">Triticum urartu</name>
    <name type="common">Red wild einkorn</name>
    <name type="synonym">Crithodium urartu</name>
    <dbReference type="NCBI Taxonomy" id="4572"/>
    <lineage>
        <taxon>Eukaryota</taxon>
        <taxon>Viridiplantae</taxon>
        <taxon>Streptophyta</taxon>
        <taxon>Embryophyta</taxon>
        <taxon>Tracheophyta</taxon>
        <taxon>Spermatophyta</taxon>
        <taxon>Magnoliopsida</taxon>
        <taxon>Liliopsida</taxon>
        <taxon>Poales</taxon>
        <taxon>Poaceae</taxon>
        <taxon>BOP clade</taxon>
        <taxon>Pooideae</taxon>
        <taxon>Triticodae</taxon>
        <taxon>Triticeae</taxon>
        <taxon>Triticinae</taxon>
        <taxon>Triticum</taxon>
    </lineage>
</organism>
<name>M8AEG7_TRIUA</name>
<reference evidence="1" key="1">
    <citation type="journal article" date="2013" name="Nature">
        <title>Draft genome of the wheat A-genome progenitor Triticum urartu.</title>
        <authorList>
            <person name="Ling H.Q."/>
            <person name="Zhao S."/>
            <person name="Liu D."/>
            <person name="Wang J."/>
            <person name="Sun H."/>
            <person name="Zhang C."/>
            <person name="Fan H."/>
            <person name="Li D."/>
            <person name="Dong L."/>
            <person name="Tao Y."/>
            <person name="Gao C."/>
            <person name="Wu H."/>
            <person name="Li Y."/>
            <person name="Cui Y."/>
            <person name="Guo X."/>
            <person name="Zheng S."/>
            <person name="Wang B."/>
            <person name="Yu K."/>
            <person name="Liang Q."/>
            <person name="Yang W."/>
            <person name="Lou X."/>
            <person name="Chen J."/>
            <person name="Feng M."/>
            <person name="Jian J."/>
            <person name="Zhang X."/>
            <person name="Luo G."/>
            <person name="Jiang Y."/>
            <person name="Liu J."/>
            <person name="Wang Z."/>
            <person name="Sha Y."/>
            <person name="Zhang B."/>
            <person name="Wu H."/>
            <person name="Tang D."/>
            <person name="Shen Q."/>
            <person name="Xue P."/>
            <person name="Zou S."/>
            <person name="Wang X."/>
            <person name="Liu X."/>
            <person name="Wang F."/>
            <person name="Yang Y."/>
            <person name="An X."/>
            <person name="Dong Z."/>
            <person name="Zhang K."/>
            <person name="Zhang X."/>
            <person name="Luo M.C."/>
            <person name="Dvorak J."/>
            <person name="Tong Y."/>
            <person name="Wang J."/>
            <person name="Yang H."/>
            <person name="Li Z."/>
            <person name="Wang D."/>
            <person name="Zhang A."/>
            <person name="Wang J."/>
        </authorList>
    </citation>
    <scope>NUCLEOTIDE SEQUENCE</scope>
</reference>
<dbReference type="AlphaFoldDB" id="M8AEG7"/>
<dbReference type="EMBL" id="KD126148">
    <property type="protein sequence ID" value="EMS58999.1"/>
    <property type="molecule type" value="Genomic_DNA"/>
</dbReference>
<sequence length="187" mass="19899">MTAIVESHAAFLDETSPTAPPPSPNGLLVNRYGGSSARPIWPADDMGVAMPSGSELRARRLFALSHLQQLAQLSLQASTTSEVPPCLAPEEHHTPASSQASLVRIRIRARAPAPDLVASTPGLERRRPAAVLLALAAECLVHGPALAVLRGTSGIVDLLDTIKLHNMQYEQELAVHEEDELALFAPS</sequence>
<gene>
    <name evidence="1" type="ORF">TRIUR3_34774</name>
</gene>
<accession>M8AEG7</accession>
<protein>
    <submittedName>
        <fullName evidence="1">Uncharacterized protein</fullName>
    </submittedName>
</protein>